<dbReference type="EMBL" id="JAOPHQ010005773">
    <property type="protein sequence ID" value="KAK0133943.1"/>
    <property type="molecule type" value="Genomic_DNA"/>
</dbReference>
<gene>
    <name evidence="2" type="primary">Kcnb2</name>
    <name evidence="2" type="ORF">N1851_030504</name>
</gene>
<proteinExistence type="predicted"/>
<evidence type="ECO:0000313" key="3">
    <source>
        <dbReference type="Proteomes" id="UP001174136"/>
    </source>
</evidence>
<comment type="caution">
    <text evidence="2">The sequence shown here is derived from an EMBL/GenBank/DDBJ whole genome shotgun (WGS) entry which is preliminary data.</text>
</comment>
<accession>A0AA47M5H7</accession>
<feature type="compositionally biased region" description="Basic and acidic residues" evidence="1">
    <location>
        <begin position="1"/>
        <end position="16"/>
    </location>
</feature>
<reference evidence="2" key="1">
    <citation type="journal article" date="2023" name="Front. Mar. Sci.">
        <title>A new Merluccius polli reference genome to investigate the effects of global change in West African waters.</title>
        <authorList>
            <person name="Mateo J.L."/>
            <person name="Blanco-Fernandez C."/>
            <person name="Garcia-Vazquez E."/>
            <person name="Machado-Schiaffino G."/>
        </authorList>
    </citation>
    <scope>NUCLEOTIDE SEQUENCE</scope>
    <source>
        <strain evidence="2">C29</strain>
        <tissue evidence="2">Fin</tissue>
    </source>
</reference>
<feature type="region of interest" description="Disordered" evidence="1">
    <location>
        <begin position="1"/>
        <end position="25"/>
    </location>
</feature>
<name>A0AA47M5H7_MERPO</name>
<protein>
    <submittedName>
        <fullName evidence="2">Potassium voltage-gated channel subfamily B member 2</fullName>
    </submittedName>
</protein>
<evidence type="ECO:0000313" key="2">
    <source>
        <dbReference type="EMBL" id="KAK0133943.1"/>
    </source>
</evidence>
<organism evidence="2 3">
    <name type="scientific">Merluccius polli</name>
    <name type="common">Benguela hake</name>
    <name type="synonym">Merluccius cadenati</name>
    <dbReference type="NCBI Taxonomy" id="89951"/>
    <lineage>
        <taxon>Eukaryota</taxon>
        <taxon>Metazoa</taxon>
        <taxon>Chordata</taxon>
        <taxon>Craniata</taxon>
        <taxon>Vertebrata</taxon>
        <taxon>Euteleostomi</taxon>
        <taxon>Actinopterygii</taxon>
        <taxon>Neopterygii</taxon>
        <taxon>Teleostei</taxon>
        <taxon>Neoteleostei</taxon>
        <taxon>Acanthomorphata</taxon>
        <taxon>Zeiogadaria</taxon>
        <taxon>Gadariae</taxon>
        <taxon>Gadiformes</taxon>
        <taxon>Gadoidei</taxon>
        <taxon>Merlucciidae</taxon>
        <taxon>Merluccius</taxon>
    </lineage>
</organism>
<dbReference type="AlphaFoldDB" id="A0AA47M5H7"/>
<evidence type="ECO:0000256" key="1">
    <source>
        <dbReference type="SAM" id="MobiDB-lite"/>
    </source>
</evidence>
<sequence length="87" mass="9965">MNEELRREAETLREKDGEEEEHGCCPGQEAEKLWDLLEKPSSSVAAQRNTTESVAKCADMMVFDVLKTMTVAMEYFETILWILYCGV</sequence>
<keyword evidence="3" id="KW-1185">Reference proteome</keyword>
<dbReference type="Proteomes" id="UP001174136">
    <property type="component" value="Unassembled WGS sequence"/>
</dbReference>